<dbReference type="EC" id="2.7.13.3" evidence="3"/>
<dbReference type="EMBL" id="JAAXLA010000054">
    <property type="protein sequence ID" value="NMI00325.1"/>
    <property type="molecule type" value="Genomic_DNA"/>
</dbReference>
<protein>
    <recommendedName>
        <fullName evidence="3">histidine kinase</fullName>
        <ecNumber evidence="3">2.7.13.3</ecNumber>
    </recommendedName>
</protein>
<dbReference type="InterPro" id="IPR036097">
    <property type="entry name" value="HisK_dim/P_sf"/>
</dbReference>
<dbReference type="Proteomes" id="UP000820669">
    <property type="component" value="Unassembled WGS sequence"/>
</dbReference>
<dbReference type="Gene3D" id="3.30.565.10">
    <property type="entry name" value="Histidine kinase-like ATPase, C-terminal domain"/>
    <property type="match status" value="1"/>
</dbReference>
<proteinExistence type="predicted"/>
<evidence type="ECO:0000256" key="3">
    <source>
        <dbReference type="ARBA" id="ARBA00012438"/>
    </source>
</evidence>
<reference evidence="4 5" key="1">
    <citation type="submission" date="2020-04" db="EMBL/GenBank/DDBJ databases">
        <authorList>
            <person name="Klaysubun C."/>
            <person name="Duangmal K."/>
            <person name="Lipun K."/>
        </authorList>
    </citation>
    <scope>NUCLEOTIDE SEQUENCE [LARGE SCALE GENOMIC DNA]</scope>
    <source>
        <strain evidence="4 5">K10HN5</strain>
    </source>
</reference>
<gene>
    <name evidence="4" type="ORF">HF526_23865</name>
</gene>
<organism evidence="4 5">
    <name type="scientific">Pseudonocardia acidicola</name>
    <dbReference type="NCBI Taxonomy" id="2724939"/>
    <lineage>
        <taxon>Bacteria</taxon>
        <taxon>Bacillati</taxon>
        <taxon>Actinomycetota</taxon>
        <taxon>Actinomycetes</taxon>
        <taxon>Pseudonocardiales</taxon>
        <taxon>Pseudonocardiaceae</taxon>
        <taxon>Pseudonocardia</taxon>
    </lineage>
</organism>
<evidence type="ECO:0000313" key="5">
    <source>
        <dbReference type="Proteomes" id="UP000820669"/>
    </source>
</evidence>
<dbReference type="InterPro" id="IPR036890">
    <property type="entry name" value="HATPase_C_sf"/>
</dbReference>
<accession>A0ABX1SJA3</accession>
<dbReference type="SUPFAM" id="SSF55874">
    <property type="entry name" value="ATPase domain of HSP90 chaperone/DNA topoisomerase II/histidine kinase"/>
    <property type="match status" value="1"/>
</dbReference>
<dbReference type="SUPFAM" id="SSF47384">
    <property type="entry name" value="Homodimeric domain of signal transducing histidine kinase"/>
    <property type="match status" value="1"/>
</dbReference>
<evidence type="ECO:0000256" key="1">
    <source>
        <dbReference type="ARBA" id="ARBA00000085"/>
    </source>
</evidence>
<name>A0ABX1SJA3_9PSEU</name>
<comment type="caution">
    <text evidence="4">The sequence shown here is derived from an EMBL/GenBank/DDBJ whole genome shotgun (WGS) entry which is preliminary data.</text>
</comment>
<dbReference type="RefSeq" id="WP_169383803.1">
    <property type="nucleotide sequence ID" value="NZ_JAAXLA010000054.1"/>
</dbReference>
<evidence type="ECO:0000313" key="4">
    <source>
        <dbReference type="EMBL" id="NMI00325.1"/>
    </source>
</evidence>
<keyword evidence="5" id="KW-1185">Reference proteome</keyword>
<evidence type="ECO:0000256" key="2">
    <source>
        <dbReference type="ARBA" id="ARBA00004236"/>
    </source>
</evidence>
<comment type="catalytic activity">
    <reaction evidence="1">
        <text>ATP + protein L-histidine = ADP + protein N-phospho-L-histidine.</text>
        <dbReference type="EC" id="2.7.13.3"/>
    </reaction>
</comment>
<sequence>MADIAPLPLAVVFDDGRQHGTPERAGPRARRPVTAESMLLAAVAHDLYPALGAITGLSGLLADPGVGGDDRARALADIRAASDVMIGQCRDLAEVARLLRTGEPPRGDRADVAVLVRDALAGTDVGGRRVLTDLPSFEVTLSGPTVQRIVANLLLDAAGHTRAGTTIRVWARPRRPGMLLGVEDDDPARRAVVAPPGAASADPTGPEHPGLAALLAGQFVRAHGGEMRQVARHGGGTSVEVLLTELVAA</sequence>
<comment type="subcellular location">
    <subcellularLocation>
        <location evidence="2">Cell membrane</location>
    </subcellularLocation>
</comment>